<dbReference type="InterPro" id="IPR050684">
    <property type="entry name" value="HTH-Siroheme_Decarb"/>
</dbReference>
<feature type="domain" description="Siroheme decarboxylase AsnC-like ligand binding" evidence="7">
    <location>
        <begin position="282"/>
        <end position="372"/>
    </location>
</feature>
<dbReference type="RefSeq" id="WP_015778779.1">
    <property type="nucleotide sequence ID" value="NC_013170.1"/>
</dbReference>
<evidence type="ECO:0000259" key="7">
    <source>
        <dbReference type="Pfam" id="PF17805"/>
    </source>
</evidence>
<dbReference type="HOGENOM" id="CLU_049427_0_0_11"/>
<dbReference type="PANTHER" id="PTHR43413:SF1">
    <property type="entry name" value="SIROHEME DECARBOXYLASE NIRL SUBUNIT"/>
    <property type="match status" value="1"/>
</dbReference>
<sequence>MSDLSALDKKILTLIQADFPVQRRPYAAIAQVCGCTEPEALKAVNRLREKEIRRLGGVFDLAHLGYVSTLCALAEEDPAKIEQTAAVVSSYPEVTHNYQREDRYNIWFTVIAYGQERIDAILSDIAQRTGVDDILDLPAQNLFKIKVDFNLTDNQSREVQPKGSQETEDVCSIEGKLSSHPTKEKPSAHEERVTPSSNKANHALTNPRAVAKAAPRLSEAEKALVRILQGNISQGELPFDEVADQLSQVGFTLSVDEVIDRIKRWIADGTIRRFGACVRHQRLGYAFNAMTVWDIPDADIEKAGAIMADDPRVTHCYERLRKPTWPSNAYTMIHGTHQEDCFAAADDIYHALIKAGIATSKPRLLFSTREFKKRSMRYFCEEEMR</sequence>
<keyword evidence="1" id="KW-0456">Lyase</keyword>
<evidence type="ECO:0000313" key="10">
    <source>
        <dbReference type="Proteomes" id="UP000000954"/>
    </source>
</evidence>
<proteinExistence type="inferred from homology"/>
<comment type="pathway">
    <text evidence="2">Porphyrin-containing compound metabolism.</text>
</comment>
<dbReference type="InterPro" id="IPR040523">
    <property type="entry name" value="AsnC_trans_reg2"/>
</dbReference>
<dbReference type="KEGG" id="ccu:Ccur_12320"/>
<dbReference type="PANTHER" id="PTHR43413">
    <property type="entry name" value="TRANSCRIPTIONAL REGULATOR, ASNC FAMILY"/>
    <property type="match status" value="1"/>
</dbReference>
<dbReference type="InterPro" id="IPR053953">
    <property type="entry name" value="NirdL-like_HTH"/>
</dbReference>
<evidence type="ECO:0000256" key="6">
    <source>
        <dbReference type="SAM" id="MobiDB-lite"/>
    </source>
</evidence>
<keyword evidence="10" id="KW-1185">Reference proteome</keyword>
<dbReference type="Gene3D" id="3.30.70.3460">
    <property type="match status" value="2"/>
</dbReference>
<dbReference type="Pfam" id="PF17805">
    <property type="entry name" value="AsnC_trans_reg2"/>
    <property type="match status" value="2"/>
</dbReference>
<evidence type="ECO:0000256" key="5">
    <source>
        <dbReference type="ARBA" id="ARBA00048470"/>
    </source>
</evidence>
<feature type="compositionally biased region" description="Polar residues" evidence="6">
    <location>
        <begin position="194"/>
        <end position="203"/>
    </location>
</feature>
<dbReference type="InterPro" id="IPR036388">
    <property type="entry name" value="WH-like_DNA-bd_sf"/>
</dbReference>
<comment type="similarity">
    <text evidence="3">Belongs to the Ahb/Nir family.</text>
</comment>
<organism evidence="9 10">
    <name type="scientific">Cryptobacterium curtum (strain ATCC 700683 / DSM 15641 / CCUG 43107 / 12-3)</name>
    <dbReference type="NCBI Taxonomy" id="469378"/>
    <lineage>
        <taxon>Bacteria</taxon>
        <taxon>Bacillati</taxon>
        <taxon>Actinomycetota</taxon>
        <taxon>Coriobacteriia</taxon>
        <taxon>Eggerthellales</taxon>
        <taxon>Eggerthellaceae</taxon>
        <taxon>Cryptobacterium</taxon>
    </lineage>
</organism>
<evidence type="ECO:0000259" key="8">
    <source>
        <dbReference type="Pfam" id="PF22451"/>
    </source>
</evidence>
<reference evidence="9 10" key="1">
    <citation type="journal article" date="2009" name="Stand. Genomic Sci.">
        <title>Complete genome sequence of Cryptobacterium curtum type strain (12-3).</title>
        <authorList>
            <person name="Mavrommatis K."/>
            <person name="Pukall R."/>
            <person name="Rohde C."/>
            <person name="Chen F."/>
            <person name="Sims D."/>
            <person name="Brettin T."/>
            <person name="Kuske C."/>
            <person name="Detter J.C."/>
            <person name="Han C."/>
            <person name="Lapidus A."/>
            <person name="Copeland A."/>
            <person name="Glavina Del Rio T."/>
            <person name="Nolan M."/>
            <person name="Lucas S."/>
            <person name="Tice H."/>
            <person name="Cheng J.F."/>
            <person name="Bruce D."/>
            <person name="Goodwin L."/>
            <person name="Pitluck S."/>
            <person name="Ovchinnikova G."/>
            <person name="Pati A."/>
            <person name="Ivanova N."/>
            <person name="Chen A."/>
            <person name="Palaniappan K."/>
            <person name="Chain P."/>
            <person name="D'haeseleer P."/>
            <person name="Goker M."/>
            <person name="Bristow J."/>
            <person name="Eisen J.A."/>
            <person name="Markowitz V."/>
            <person name="Hugenholtz P."/>
            <person name="Rohde M."/>
            <person name="Klenk H.P."/>
            <person name="Kyrpides N.C."/>
        </authorList>
    </citation>
    <scope>NUCLEOTIDE SEQUENCE [LARGE SCALE GENOMIC DNA]</scope>
    <source>
        <strain evidence="10">ATCC 700683 / DSM 15641 / 12-3</strain>
    </source>
</reference>
<dbReference type="eggNOG" id="COG1522">
    <property type="taxonomic scope" value="Bacteria"/>
</dbReference>
<evidence type="ECO:0000256" key="2">
    <source>
        <dbReference type="ARBA" id="ARBA00023444"/>
    </source>
</evidence>
<evidence type="ECO:0000313" key="9">
    <source>
        <dbReference type="EMBL" id="ACU94916.1"/>
    </source>
</evidence>
<feature type="domain" description="Siroheme decarboxylase NirL-like HTH" evidence="8">
    <location>
        <begin position="8"/>
        <end position="52"/>
    </location>
</feature>
<evidence type="ECO:0000256" key="1">
    <source>
        <dbReference type="ARBA" id="ARBA00023239"/>
    </source>
</evidence>
<feature type="domain" description="Siroheme decarboxylase AsnC-like ligand binding" evidence="7">
    <location>
        <begin position="64"/>
        <end position="144"/>
    </location>
</feature>
<dbReference type="GO" id="GO:0016829">
    <property type="term" value="F:lyase activity"/>
    <property type="evidence" value="ECO:0007669"/>
    <property type="project" value="UniProtKB-KW"/>
</dbReference>
<evidence type="ECO:0000256" key="4">
    <source>
        <dbReference type="ARBA" id="ARBA00023471"/>
    </source>
</evidence>
<name>C7MKW9_CRYCD</name>
<dbReference type="Pfam" id="PF22451">
    <property type="entry name" value="NirdL-like_HTH"/>
    <property type="match status" value="1"/>
</dbReference>
<dbReference type="Gene3D" id="1.10.10.10">
    <property type="entry name" value="Winged helix-like DNA-binding domain superfamily/Winged helix DNA-binding domain"/>
    <property type="match status" value="1"/>
</dbReference>
<gene>
    <name evidence="9" type="ordered locus">Ccur_12320</name>
</gene>
<dbReference type="STRING" id="469378.Ccur_12320"/>
<comment type="catalytic activity">
    <reaction evidence="5">
        <text>siroheme + 2 H(+) = 12,18-didecarboxysiroheme + 2 CO2</text>
        <dbReference type="Rhea" id="RHEA:19093"/>
        <dbReference type="ChEBI" id="CHEBI:15378"/>
        <dbReference type="ChEBI" id="CHEBI:16526"/>
        <dbReference type="ChEBI" id="CHEBI:60052"/>
        <dbReference type="ChEBI" id="CHEBI:140497"/>
        <dbReference type="EC" id="4.1.1.111"/>
    </reaction>
</comment>
<dbReference type="AlphaFoldDB" id="C7MKW9"/>
<accession>C7MKW9</accession>
<dbReference type="EC" id="4.1.1.111" evidence="4"/>
<dbReference type="OrthoDB" id="3453230at2"/>
<feature type="region of interest" description="Disordered" evidence="6">
    <location>
        <begin position="175"/>
        <end position="203"/>
    </location>
</feature>
<evidence type="ECO:0000256" key="3">
    <source>
        <dbReference type="ARBA" id="ARBA00023457"/>
    </source>
</evidence>
<dbReference type="Proteomes" id="UP000000954">
    <property type="component" value="Chromosome"/>
</dbReference>
<feature type="compositionally biased region" description="Basic and acidic residues" evidence="6">
    <location>
        <begin position="181"/>
        <end position="193"/>
    </location>
</feature>
<protein>
    <recommendedName>
        <fullName evidence="4">siroheme decarboxylase</fullName>
        <ecNumber evidence="4">4.1.1.111</ecNumber>
    </recommendedName>
</protein>
<dbReference type="EMBL" id="CP001682">
    <property type="protein sequence ID" value="ACU94916.1"/>
    <property type="molecule type" value="Genomic_DNA"/>
</dbReference>